<feature type="non-terminal residue" evidence="1">
    <location>
        <position position="1"/>
    </location>
</feature>
<dbReference type="InParanoid" id="A0A2P5HET6"/>
<reference evidence="1" key="1">
    <citation type="submission" date="2017-09" db="EMBL/GenBank/DDBJ databases">
        <title>Polyketide synthases of a Diaporthe helianthi virulent isolate.</title>
        <authorList>
            <person name="Baroncelli R."/>
        </authorList>
    </citation>
    <scope>NUCLEOTIDE SEQUENCE [LARGE SCALE GENOMIC DNA]</scope>
    <source>
        <strain evidence="1">7/96</strain>
    </source>
</reference>
<protein>
    <submittedName>
        <fullName evidence="1">Uncharacterized protein</fullName>
    </submittedName>
</protein>
<name>A0A2P5HET6_DIAHE</name>
<dbReference type="OrthoDB" id="3552888at2759"/>
<accession>A0A2P5HET6</accession>
<evidence type="ECO:0000313" key="2">
    <source>
        <dbReference type="Proteomes" id="UP000094444"/>
    </source>
</evidence>
<dbReference type="AlphaFoldDB" id="A0A2P5HET6"/>
<dbReference type="EMBL" id="MAVT02003225">
    <property type="protein sequence ID" value="POS68765.1"/>
    <property type="molecule type" value="Genomic_DNA"/>
</dbReference>
<comment type="caution">
    <text evidence="1">The sequence shown here is derived from an EMBL/GenBank/DDBJ whole genome shotgun (WGS) entry which is preliminary data.</text>
</comment>
<dbReference type="Proteomes" id="UP000094444">
    <property type="component" value="Unassembled WGS sequence"/>
</dbReference>
<gene>
    <name evidence="1" type="ORF">DHEL01_v212840</name>
</gene>
<keyword evidence="2" id="KW-1185">Reference proteome</keyword>
<proteinExistence type="predicted"/>
<sequence length="52" mass="5459">VPATDLSAPDPEFGVVDSSWAAESIPGNTSSVIILNGTIEEVYQQLNEANPD</sequence>
<evidence type="ECO:0000313" key="1">
    <source>
        <dbReference type="EMBL" id="POS68765.1"/>
    </source>
</evidence>
<organism evidence="1 2">
    <name type="scientific">Diaporthe helianthi</name>
    <dbReference type="NCBI Taxonomy" id="158607"/>
    <lineage>
        <taxon>Eukaryota</taxon>
        <taxon>Fungi</taxon>
        <taxon>Dikarya</taxon>
        <taxon>Ascomycota</taxon>
        <taxon>Pezizomycotina</taxon>
        <taxon>Sordariomycetes</taxon>
        <taxon>Sordariomycetidae</taxon>
        <taxon>Diaporthales</taxon>
        <taxon>Diaporthaceae</taxon>
        <taxon>Diaporthe</taxon>
    </lineage>
</organism>